<dbReference type="Proteomes" id="UP000002051">
    <property type="component" value="Chromosome 5"/>
</dbReference>
<dbReference type="STRING" id="3880.G7K188"/>
<dbReference type="AlphaFoldDB" id="G7K188"/>
<evidence type="ECO:0000313" key="2">
    <source>
        <dbReference type="EMBL" id="AES95327.2"/>
    </source>
</evidence>
<feature type="domain" description="F-box associated beta-propeller type 1" evidence="1">
    <location>
        <begin position="147"/>
        <end position="275"/>
    </location>
</feature>
<dbReference type="EMBL" id="CM001221">
    <property type="protein sequence ID" value="AES95327.2"/>
    <property type="molecule type" value="Genomic_DNA"/>
</dbReference>
<evidence type="ECO:0000259" key="1">
    <source>
        <dbReference type="Pfam" id="PF07734"/>
    </source>
</evidence>
<dbReference type="PANTHER" id="PTHR31672:SF13">
    <property type="entry name" value="F-BOX PROTEIN CPR30-LIKE"/>
    <property type="match status" value="1"/>
</dbReference>
<dbReference type="NCBIfam" id="TIGR01640">
    <property type="entry name" value="F_box_assoc_1"/>
    <property type="match status" value="1"/>
</dbReference>
<dbReference type="SUPFAM" id="SSF81383">
    <property type="entry name" value="F-box domain"/>
    <property type="match status" value="1"/>
</dbReference>
<accession>A0A0C3XE92</accession>
<dbReference type="EnsemblPlants" id="AES95327">
    <property type="protein sequence ID" value="AES95327"/>
    <property type="gene ID" value="MTR_5g024260"/>
</dbReference>
<dbReference type="PANTHER" id="PTHR31672">
    <property type="entry name" value="BNACNNG10540D PROTEIN"/>
    <property type="match status" value="1"/>
</dbReference>
<dbReference type="InterPro" id="IPR036047">
    <property type="entry name" value="F-box-like_dom_sf"/>
</dbReference>
<dbReference type="InterPro" id="IPR050796">
    <property type="entry name" value="SCF_F-box_component"/>
</dbReference>
<dbReference type="HOGENOM" id="CLU_027176_5_0_1"/>
<accession>G7K188</accession>
<dbReference type="InterPro" id="IPR017451">
    <property type="entry name" value="F-box-assoc_interact_dom"/>
</dbReference>
<gene>
    <name evidence="2" type="ordered locus">MTR_5g024260</name>
</gene>
<reference evidence="2 4" key="1">
    <citation type="journal article" date="2011" name="Nature">
        <title>The Medicago genome provides insight into the evolution of rhizobial symbioses.</title>
        <authorList>
            <person name="Young N.D."/>
            <person name="Debelle F."/>
            <person name="Oldroyd G.E."/>
            <person name="Geurts R."/>
            <person name="Cannon S.B."/>
            <person name="Udvardi M.K."/>
            <person name="Benedito V.A."/>
            <person name="Mayer K.F."/>
            <person name="Gouzy J."/>
            <person name="Schoof H."/>
            <person name="Van de Peer Y."/>
            <person name="Proost S."/>
            <person name="Cook D.R."/>
            <person name="Meyers B.C."/>
            <person name="Spannagl M."/>
            <person name="Cheung F."/>
            <person name="De Mita S."/>
            <person name="Krishnakumar V."/>
            <person name="Gundlach H."/>
            <person name="Zhou S."/>
            <person name="Mudge J."/>
            <person name="Bharti A.K."/>
            <person name="Murray J.D."/>
            <person name="Naoumkina M.A."/>
            <person name="Rosen B."/>
            <person name="Silverstein K.A."/>
            <person name="Tang H."/>
            <person name="Rombauts S."/>
            <person name="Zhao P.X."/>
            <person name="Zhou P."/>
            <person name="Barbe V."/>
            <person name="Bardou P."/>
            <person name="Bechner M."/>
            <person name="Bellec A."/>
            <person name="Berger A."/>
            <person name="Berges H."/>
            <person name="Bidwell S."/>
            <person name="Bisseling T."/>
            <person name="Choisne N."/>
            <person name="Couloux A."/>
            <person name="Denny R."/>
            <person name="Deshpande S."/>
            <person name="Dai X."/>
            <person name="Doyle J.J."/>
            <person name="Dudez A.M."/>
            <person name="Farmer A.D."/>
            <person name="Fouteau S."/>
            <person name="Franken C."/>
            <person name="Gibelin C."/>
            <person name="Gish J."/>
            <person name="Goldstein S."/>
            <person name="Gonzalez A.J."/>
            <person name="Green P.J."/>
            <person name="Hallab A."/>
            <person name="Hartog M."/>
            <person name="Hua A."/>
            <person name="Humphray S.J."/>
            <person name="Jeong D.H."/>
            <person name="Jing Y."/>
            <person name="Jocker A."/>
            <person name="Kenton S.M."/>
            <person name="Kim D.J."/>
            <person name="Klee K."/>
            <person name="Lai H."/>
            <person name="Lang C."/>
            <person name="Lin S."/>
            <person name="Macmil S.L."/>
            <person name="Magdelenat G."/>
            <person name="Matthews L."/>
            <person name="McCorrison J."/>
            <person name="Monaghan E.L."/>
            <person name="Mun J.H."/>
            <person name="Najar F.Z."/>
            <person name="Nicholson C."/>
            <person name="Noirot C."/>
            <person name="O'Bleness M."/>
            <person name="Paule C.R."/>
            <person name="Poulain J."/>
            <person name="Prion F."/>
            <person name="Qin B."/>
            <person name="Qu C."/>
            <person name="Retzel E.F."/>
            <person name="Riddle C."/>
            <person name="Sallet E."/>
            <person name="Samain S."/>
            <person name="Samson N."/>
            <person name="Sanders I."/>
            <person name="Saurat O."/>
            <person name="Scarpelli C."/>
            <person name="Schiex T."/>
            <person name="Segurens B."/>
            <person name="Severin A.J."/>
            <person name="Sherrier D.J."/>
            <person name="Shi R."/>
            <person name="Sims S."/>
            <person name="Singer S.R."/>
            <person name="Sinharoy S."/>
            <person name="Sterck L."/>
            <person name="Viollet A."/>
            <person name="Wang B.B."/>
            <person name="Wang K."/>
            <person name="Wang M."/>
            <person name="Wang X."/>
            <person name="Warfsmann J."/>
            <person name="Weissenbach J."/>
            <person name="White D.D."/>
            <person name="White J.D."/>
            <person name="Wiley G.B."/>
            <person name="Wincker P."/>
            <person name="Xing Y."/>
            <person name="Yang L."/>
            <person name="Yao Z."/>
            <person name="Ying F."/>
            <person name="Zhai J."/>
            <person name="Zhou L."/>
            <person name="Zuber A."/>
            <person name="Denarie J."/>
            <person name="Dixon R.A."/>
            <person name="May G.D."/>
            <person name="Schwartz D.C."/>
            <person name="Rogers J."/>
            <person name="Quetier F."/>
            <person name="Town C.D."/>
            <person name="Roe B.A."/>
        </authorList>
    </citation>
    <scope>NUCLEOTIDE SEQUENCE [LARGE SCALE GENOMIC DNA]</scope>
    <source>
        <strain evidence="2">A17</strain>
        <strain evidence="3 4">cv. Jemalong A17</strain>
    </source>
</reference>
<reference evidence="2 4" key="2">
    <citation type="journal article" date="2014" name="BMC Genomics">
        <title>An improved genome release (version Mt4.0) for the model legume Medicago truncatula.</title>
        <authorList>
            <person name="Tang H."/>
            <person name="Krishnakumar V."/>
            <person name="Bidwell S."/>
            <person name="Rosen B."/>
            <person name="Chan A."/>
            <person name="Zhou S."/>
            <person name="Gentzbittel L."/>
            <person name="Childs K.L."/>
            <person name="Yandell M."/>
            <person name="Gundlach H."/>
            <person name="Mayer K.F."/>
            <person name="Schwartz D.C."/>
            <person name="Town C.D."/>
        </authorList>
    </citation>
    <scope>GENOME REANNOTATION</scope>
    <source>
        <strain evidence="3 4">cv. Jemalong A17</strain>
    </source>
</reference>
<evidence type="ECO:0000313" key="3">
    <source>
        <dbReference type="EnsemblPlants" id="AES95327"/>
    </source>
</evidence>
<dbReference type="Pfam" id="PF07734">
    <property type="entry name" value="FBA_1"/>
    <property type="match status" value="1"/>
</dbReference>
<sequence>MNILLSMSPTNVKKKKVSSSYIPDDIAFCILSKLPVKSVKHFSCVRKSWSLLFENPIFMNMFRTNLIFKSHPLYDDACLVLNQHLDSDNWNVYLLSGDKFENKVKFDLPPIPEFGVNPISVLGSSAINGVLCLHDYDDTRTTSPVFAVLCNPATREMKVIPPSLAEFQSEFTTEIFLHGFGYDHVRDDYKVIQLVEYCTESNDGVKPDPFWEIYSLKTNSWTKINFDMPEIEWCFNSDVYFNGVCHWWGKTNNQRFLVSFNLCNDVCVLTPPPSEDLFDGFDVDLTGFYVDLMMLNGFVAIITHCKKTKSVFGWGNILRESNVLREFNYFKESWIRLFYVEPLSCIEHPIGAGKNGNIFFIKKDDDELACLDLATGVIEKIDVKVVQLYDYDTQMAICEVVTLENQNCDSEAV</sequence>
<name>G7K188_MEDTR</name>
<organism evidence="2 4">
    <name type="scientific">Medicago truncatula</name>
    <name type="common">Barrel medic</name>
    <name type="synonym">Medicago tribuloides</name>
    <dbReference type="NCBI Taxonomy" id="3880"/>
    <lineage>
        <taxon>Eukaryota</taxon>
        <taxon>Viridiplantae</taxon>
        <taxon>Streptophyta</taxon>
        <taxon>Embryophyta</taxon>
        <taxon>Tracheophyta</taxon>
        <taxon>Spermatophyta</taxon>
        <taxon>Magnoliopsida</taxon>
        <taxon>eudicotyledons</taxon>
        <taxon>Gunneridae</taxon>
        <taxon>Pentapetalae</taxon>
        <taxon>rosids</taxon>
        <taxon>fabids</taxon>
        <taxon>Fabales</taxon>
        <taxon>Fabaceae</taxon>
        <taxon>Papilionoideae</taxon>
        <taxon>50 kb inversion clade</taxon>
        <taxon>NPAAA clade</taxon>
        <taxon>Hologalegina</taxon>
        <taxon>IRL clade</taxon>
        <taxon>Trifolieae</taxon>
        <taxon>Medicago</taxon>
    </lineage>
</organism>
<reference evidence="3" key="3">
    <citation type="submission" date="2015-04" db="UniProtKB">
        <authorList>
            <consortium name="EnsemblPlants"/>
        </authorList>
    </citation>
    <scope>IDENTIFICATION</scope>
    <source>
        <strain evidence="3">cv. Jemalong A17</strain>
    </source>
</reference>
<protein>
    <submittedName>
        <fullName evidence="2">F-box protein interaction domain protein</fullName>
    </submittedName>
</protein>
<evidence type="ECO:0000313" key="4">
    <source>
        <dbReference type="Proteomes" id="UP000002051"/>
    </source>
</evidence>
<keyword evidence="4" id="KW-1185">Reference proteome</keyword>
<proteinExistence type="predicted"/>
<dbReference type="InterPro" id="IPR006527">
    <property type="entry name" value="F-box-assoc_dom_typ1"/>
</dbReference>
<dbReference type="PaxDb" id="3880-AES95327"/>